<accession>A0A3Q7YFG7</accession>
<keyword evidence="2" id="KW-0723">Serine/threonine-protein kinase</keyword>
<dbReference type="OrthoDB" id="1435964at2759"/>
<evidence type="ECO:0000256" key="6">
    <source>
        <dbReference type="ARBA" id="ARBA00022840"/>
    </source>
</evidence>
<comment type="catalytic activity">
    <reaction evidence="8">
        <text>L-seryl-[protein] + ATP = O-phospho-L-seryl-[protein] + ADP + H(+)</text>
        <dbReference type="Rhea" id="RHEA:17989"/>
        <dbReference type="Rhea" id="RHEA-COMP:9863"/>
        <dbReference type="Rhea" id="RHEA-COMP:11604"/>
        <dbReference type="ChEBI" id="CHEBI:15378"/>
        <dbReference type="ChEBI" id="CHEBI:29999"/>
        <dbReference type="ChEBI" id="CHEBI:30616"/>
        <dbReference type="ChEBI" id="CHEBI:83421"/>
        <dbReference type="ChEBI" id="CHEBI:456216"/>
        <dbReference type="EC" id="2.7.11.1"/>
    </reaction>
</comment>
<reference evidence="10" key="1">
    <citation type="journal article" date="2013" name="Nat. Biotechnol.">
        <title>Draft genome sequence of chickpea (Cicer arietinum) provides a resource for trait improvement.</title>
        <authorList>
            <person name="Varshney R.K."/>
            <person name="Song C."/>
            <person name="Saxena R.K."/>
            <person name="Azam S."/>
            <person name="Yu S."/>
            <person name="Sharpe A.G."/>
            <person name="Cannon S."/>
            <person name="Baek J."/>
            <person name="Rosen B.D."/>
            <person name="Tar'an B."/>
            <person name="Millan T."/>
            <person name="Zhang X."/>
            <person name="Ramsay L.D."/>
            <person name="Iwata A."/>
            <person name="Wang Y."/>
            <person name="Nelson W."/>
            <person name="Farmer A.D."/>
            <person name="Gaur P.M."/>
            <person name="Soderlund C."/>
            <person name="Penmetsa R.V."/>
            <person name="Xu C."/>
            <person name="Bharti A.K."/>
            <person name="He W."/>
            <person name="Winter P."/>
            <person name="Zhao S."/>
            <person name="Hane J.K."/>
            <person name="Carrasquilla-Garcia N."/>
            <person name="Condie J.A."/>
            <person name="Upadhyaya H.D."/>
            <person name="Luo M.C."/>
            <person name="Thudi M."/>
            <person name="Gowda C.L."/>
            <person name="Singh N.P."/>
            <person name="Lichtenzveig J."/>
            <person name="Gali K.K."/>
            <person name="Rubio J."/>
            <person name="Nadarajan N."/>
            <person name="Dolezel J."/>
            <person name="Bansal K.C."/>
            <person name="Xu X."/>
            <person name="Edwards D."/>
            <person name="Zhang G."/>
            <person name="Kahl G."/>
            <person name="Gil J."/>
            <person name="Singh K.B."/>
            <person name="Datta S.K."/>
            <person name="Jackson S.A."/>
            <person name="Wang J."/>
            <person name="Cook D.R."/>
        </authorList>
    </citation>
    <scope>NUCLEOTIDE SEQUENCE [LARGE SCALE GENOMIC DNA]</scope>
    <source>
        <strain evidence="10">cv. CDC Frontier</strain>
    </source>
</reference>
<evidence type="ECO:0000256" key="4">
    <source>
        <dbReference type="ARBA" id="ARBA00022741"/>
    </source>
</evidence>
<dbReference type="PANTHER" id="PTHR43671:SF98">
    <property type="entry name" value="SERINE_THREONINE-PROTEIN KINASE NEK11"/>
    <property type="match status" value="1"/>
</dbReference>
<keyword evidence="6" id="KW-0067">ATP-binding</keyword>
<feature type="domain" description="Protein kinase" evidence="9">
    <location>
        <begin position="1"/>
        <end position="175"/>
    </location>
</feature>
<comment type="catalytic activity">
    <reaction evidence="7">
        <text>L-threonyl-[protein] + ATP = O-phospho-L-threonyl-[protein] + ADP + H(+)</text>
        <dbReference type="Rhea" id="RHEA:46608"/>
        <dbReference type="Rhea" id="RHEA-COMP:11060"/>
        <dbReference type="Rhea" id="RHEA-COMP:11605"/>
        <dbReference type="ChEBI" id="CHEBI:15378"/>
        <dbReference type="ChEBI" id="CHEBI:30013"/>
        <dbReference type="ChEBI" id="CHEBI:30616"/>
        <dbReference type="ChEBI" id="CHEBI:61977"/>
        <dbReference type="ChEBI" id="CHEBI:456216"/>
        <dbReference type="EC" id="2.7.11.1"/>
    </reaction>
</comment>
<organism evidence="10 11">
    <name type="scientific">Cicer arietinum</name>
    <name type="common">Chickpea</name>
    <name type="synonym">Garbanzo</name>
    <dbReference type="NCBI Taxonomy" id="3827"/>
    <lineage>
        <taxon>Eukaryota</taxon>
        <taxon>Viridiplantae</taxon>
        <taxon>Streptophyta</taxon>
        <taxon>Embryophyta</taxon>
        <taxon>Tracheophyta</taxon>
        <taxon>Spermatophyta</taxon>
        <taxon>Magnoliopsida</taxon>
        <taxon>eudicotyledons</taxon>
        <taxon>Gunneridae</taxon>
        <taxon>Pentapetalae</taxon>
        <taxon>rosids</taxon>
        <taxon>fabids</taxon>
        <taxon>Fabales</taxon>
        <taxon>Fabaceae</taxon>
        <taxon>Papilionoideae</taxon>
        <taxon>50 kb inversion clade</taxon>
        <taxon>NPAAA clade</taxon>
        <taxon>Hologalegina</taxon>
        <taxon>IRL clade</taxon>
        <taxon>Cicereae</taxon>
        <taxon>Cicer</taxon>
    </lineage>
</organism>
<dbReference type="PROSITE" id="PS50011">
    <property type="entry name" value="PROTEIN_KINASE_DOM"/>
    <property type="match status" value="1"/>
</dbReference>
<evidence type="ECO:0000256" key="3">
    <source>
        <dbReference type="ARBA" id="ARBA00022679"/>
    </source>
</evidence>
<keyword evidence="3" id="KW-0808">Transferase</keyword>
<evidence type="ECO:0000256" key="5">
    <source>
        <dbReference type="ARBA" id="ARBA00022777"/>
    </source>
</evidence>
<dbReference type="AlphaFoldDB" id="A0A3Q7YFG7"/>
<dbReference type="InterPro" id="IPR011009">
    <property type="entry name" value="Kinase-like_dom_sf"/>
</dbReference>
<evidence type="ECO:0000313" key="10">
    <source>
        <dbReference type="Proteomes" id="UP000087171"/>
    </source>
</evidence>
<evidence type="ECO:0000256" key="2">
    <source>
        <dbReference type="ARBA" id="ARBA00022527"/>
    </source>
</evidence>
<dbReference type="EC" id="2.7.11.1" evidence="1"/>
<evidence type="ECO:0000256" key="8">
    <source>
        <dbReference type="ARBA" id="ARBA00048679"/>
    </source>
</evidence>
<dbReference type="Gene3D" id="1.10.510.10">
    <property type="entry name" value="Transferase(Phosphotransferase) domain 1"/>
    <property type="match status" value="1"/>
</dbReference>
<evidence type="ECO:0000256" key="7">
    <source>
        <dbReference type="ARBA" id="ARBA00047899"/>
    </source>
</evidence>
<keyword evidence="5" id="KW-0418">Kinase</keyword>
<keyword evidence="4" id="KW-0547">Nucleotide-binding</keyword>
<dbReference type="SUPFAM" id="SSF56112">
    <property type="entry name" value="Protein kinase-like (PK-like)"/>
    <property type="match status" value="1"/>
</dbReference>
<keyword evidence="10" id="KW-1185">Reference proteome</keyword>
<name>A0A3Q7YFG7_CICAR</name>
<dbReference type="GO" id="GO:0004674">
    <property type="term" value="F:protein serine/threonine kinase activity"/>
    <property type="evidence" value="ECO:0007669"/>
    <property type="project" value="UniProtKB-KW"/>
</dbReference>
<dbReference type="SMART" id="SM00220">
    <property type="entry name" value="S_TKc"/>
    <property type="match status" value="1"/>
</dbReference>
<dbReference type="InterPro" id="IPR008271">
    <property type="entry name" value="Ser/Thr_kinase_AS"/>
</dbReference>
<dbReference type="GO" id="GO:0055028">
    <property type="term" value="C:cortical microtubule"/>
    <property type="evidence" value="ECO:0007669"/>
    <property type="project" value="TreeGrafter"/>
</dbReference>
<dbReference type="InterPro" id="IPR050660">
    <property type="entry name" value="NEK_Ser/Thr_kinase"/>
</dbReference>
<sequence length="175" mass="20150">MVNWDDYDEIETEEPEEASLCLMADTKDKENSRRLGLRRVVMSVLLLDTVKVETWLHFDENKSNGVYFPEEKLCKWVTQLLLAVEYLHSNFVLHRDLKCSNIFLTKDQDVRLGDFGLAKTLKTDDLTSSSSLFCIIFDSRDTVVKWAKEIGIKNKVTVIIRRSDIETGLSQLTGN</sequence>
<dbReference type="PROSITE" id="PS00108">
    <property type="entry name" value="PROTEIN_KINASE_ST"/>
    <property type="match status" value="1"/>
</dbReference>
<dbReference type="Pfam" id="PF00069">
    <property type="entry name" value="Pkinase"/>
    <property type="match status" value="1"/>
</dbReference>
<dbReference type="RefSeq" id="XP_027190460.1">
    <property type="nucleotide sequence ID" value="XM_027334659.1"/>
</dbReference>
<gene>
    <name evidence="11" type="primary">LOC113786652</name>
</gene>
<protein>
    <recommendedName>
        <fullName evidence="1">non-specific serine/threonine protein kinase</fullName>
        <ecNumber evidence="1">2.7.11.1</ecNumber>
    </recommendedName>
</protein>
<evidence type="ECO:0000256" key="1">
    <source>
        <dbReference type="ARBA" id="ARBA00012513"/>
    </source>
</evidence>
<dbReference type="InterPro" id="IPR000719">
    <property type="entry name" value="Prot_kinase_dom"/>
</dbReference>
<dbReference type="PANTHER" id="PTHR43671">
    <property type="entry name" value="SERINE/THREONINE-PROTEIN KINASE NEK"/>
    <property type="match status" value="1"/>
</dbReference>
<proteinExistence type="predicted"/>
<evidence type="ECO:0000259" key="9">
    <source>
        <dbReference type="PROSITE" id="PS50011"/>
    </source>
</evidence>
<dbReference type="GO" id="GO:0007017">
    <property type="term" value="P:microtubule-based process"/>
    <property type="evidence" value="ECO:0007669"/>
    <property type="project" value="TreeGrafter"/>
</dbReference>
<dbReference type="GO" id="GO:0005524">
    <property type="term" value="F:ATP binding"/>
    <property type="evidence" value="ECO:0007669"/>
    <property type="project" value="UniProtKB-KW"/>
</dbReference>
<dbReference type="Proteomes" id="UP000087171">
    <property type="component" value="Chromosome Ca5"/>
</dbReference>
<reference evidence="11" key="2">
    <citation type="submission" date="2025-08" db="UniProtKB">
        <authorList>
            <consortium name="RefSeq"/>
        </authorList>
    </citation>
    <scope>IDENTIFICATION</scope>
    <source>
        <tissue evidence="11">Etiolated seedlings</tissue>
    </source>
</reference>
<evidence type="ECO:0000313" key="11">
    <source>
        <dbReference type="RefSeq" id="XP_027190460.1"/>
    </source>
</evidence>